<comment type="function">
    <text evidence="12">Converts sphingomyelin to ceramide.</text>
</comment>
<protein>
    <recommendedName>
        <fullName evidence="12">Sphingomyelin phosphodiesterase</fullName>
        <ecNumber evidence="12">3.1.4.12</ecNumber>
    </recommendedName>
</protein>
<comment type="similarity">
    <text evidence="2 12">Belongs to the acid sphingomyelinase family.</text>
</comment>
<dbReference type="SMART" id="SM00741">
    <property type="entry name" value="SapB"/>
    <property type="match status" value="1"/>
</dbReference>
<keyword evidence="3" id="KW-0964">Secreted</keyword>
<feature type="disulfide bond" evidence="14">
    <location>
        <begin position="89"/>
        <end position="100"/>
    </location>
</feature>
<evidence type="ECO:0000256" key="8">
    <source>
        <dbReference type="ARBA" id="ARBA00023157"/>
    </source>
</evidence>
<dbReference type="PANTHER" id="PTHR10340">
    <property type="entry name" value="SPHINGOMYELIN PHOSPHODIESTERASE"/>
    <property type="match status" value="1"/>
</dbReference>
<dbReference type="GO" id="GO:0061750">
    <property type="term" value="F:acid sphingomyelin phosphodiesterase activity"/>
    <property type="evidence" value="ECO:0007669"/>
    <property type="project" value="TreeGrafter"/>
</dbReference>
<evidence type="ECO:0000256" key="2">
    <source>
        <dbReference type="ARBA" id="ARBA00008234"/>
    </source>
</evidence>
<evidence type="ECO:0000256" key="1">
    <source>
        <dbReference type="ARBA" id="ARBA00004613"/>
    </source>
</evidence>
<dbReference type="PIRSF" id="PIRSF000948">
    <property type="entry name" value="Sphingomy_PDE"/>
    <property type="match status" value="1"/>
</dbReference>
<feature type="disulfide bond" evidence="14">
    <location>
        <begin position="61"/>
        <end position="126"/>
    </location>
</feature>
<dbReference type="Gene3D" id="3.60.21.10">
    <property type="match status" value="1"/>
</dbReference>
<dbReference type="GO" id="GO:0046872">
    <property type="term" value="F:metal ion binding"/>
    <property type="evidence" value="ECO:0007669"/>
    <property type="project" value="UniProtKB-KW"/>
</dbReference>
<feature type="disulfide bond" evidence="14">
    <location>
        <begin position="58"/>
        <end position="133"/>
    </location>
</feature>
<evidence type="ECO:0000313" key="19">
    <source>
        <dbReference type="Proteomes" id="UP000614601"/>
    </source>
</evidence>
<dbReference type="Proteomes" id="UP000614601">
    <property type="component" value="Unassembled WGS sequence"/>
</dbReference>
<dbReference type="GO" id="GO:0006685">
    <property type="term" value="P:sphingomyelin catabolic process"/>
    <property type="evidence" value="ECO:0007669"/>
    <property type="project" value="UniProtKB-UniRule"/>
</dbReference>
<comment type="caution">
    <text evidence="18">The sequence shown here is derived from an EMBL/GenBank/DDBJ whole genome shotgun (WGS) entry which is preliminary data.</text>
</comment>
<keyword evidence="10 12" id="KW-0326">Glycosidase</keyword>
<feature type="region of interest" description="Disordered" evidence="15">
    <location>
        <begin position="148"/>
        <end position="167"/>
    </location>
</feature>
<keyword evidence="9" id="KW-0325">Glycoprotein</keyword>
<dbReference type="Pfam" id="PF19272">
    <property type="entry name" value="ASMase_C"/>
    <property type="match status" value="1"/>
</dbReference>
<reference evidence="18" key="1">
    <citation type="submission" date="2020-09" db="EMBL/GenBank/DDBJ databases">
        <authorList>
            <person name="Kikuchi T."/>
        </authorList>
    </citation>
    <scope>NUCLEOTIDE SEQUENCE</scope>
    <source>
        <strain evidence="18">SH1</strain>
    </source>
</reference>
<dbReference type="GO" id="GO:0016798">
    <property type="term" value="F:hydrolase activity, acting on glycosyl bonds"/>
    <property type="evidence" value="ECO:0007669"/>
    <property type="project" value="UniProtKB-KW"/>
</dbReference>
<comment type="subcellular location">
    <subcellularLocation>
        <location evidence="1">Secreted</location>
    </subcellularLocation>
</comment>
<comment type="catalytic activity">
    <reaction evidence="11">
        <text>a sphingomyelin + H2O = phosphocholine + an N-acylsphing-4-enine + H(+)</text>
        <dbReference type="Rhea" id="RHEA:19253"/>
        <dbReference type="ChEBI" id="CHEBI:15377"/>
        <dbReference type="ChEBI" id="CHEBI:15378"/>
        <dbReference type="ChEBI" id="CHEBI:17636"/>
        <dbReference type="ChEBI" id="CHEBI:52639"/>
        <dbReference type="ChEBI" id="CHEBI:295975"/>
        <dbReference type="EC" id="3.1.4.12"/>
    </reaction>
    <physiologicalReaction direction="left-to-right" evidence="11">
        <dbReference type="Rhea" id="RHEA:19254"/>
    </physiologicalReaction>
</comment>
<feature type="binding site" evidence="13">
    <location>
        <position position="249"/>
    </location>
    <ligand>
        <name>Zn(2+)</name>
        <dbReference type="ChEBI" id="CHEBI:29105"/>
        <label>1</label>
    </ligand>
</feature>
<dbReference type="PROSITE" id="PS50015">
    <property type="entry name" value="SAP_B"/>
    <property type="match status" value="1"/>
</dbReference>
<dbReference type="PANTHER" id="PTHR10340:SF31">
    <property type="entry name" value="SPHINGOMYELIN PHOSPHODIESTERASE ASM-3-RELATED"/>
    <property type="match status" value="1"/>
</dbReference>
<feature type="disulfide bond" evidence="14">
    <location>
        <begin position="197"/>
        <end position="220"/>
    </location>
</feature>
<dbReference type="Gene3D" id="1.10.225.10">
    <property type="entry name" value="Saposin-like"/>
    <property type="match status" value="1"/>
</dbReference>
<evidence type="ECO:0000256" key="13">
    <source>
        <dbReference type="PIRSR" id="PIRSR000948-1"/>
    </source>
</evidence>
<dbReference type="GO" id="GO:0005764">
    <property type="term" value="C:lysosome"/>
    <property type="evidence" value="ECO:0007669"/>
    <property type="project" value="TreeGrafter"/>
</dbReference>
<sequence length="614" mass="70306">MRWLLILFLFVVACHGKDLRTIEGDDFRTVNVEAHSNVNDGDIVTGDHGYINEDDLLCSSCKYFVHELEKMFDKDLMKECIVPLVSYLCETFKIQSHTVCKGIVSQFKDEFLYVVKQLTTKPAHLCGLLLPDCDKEDNPLYSNWTIPIPGGKPPKRREHPPENSNGPTLKVLHITDIHVDLDYAVGTESDCGEPQCCRWPKQRVDKIKKPAGYWGSVGNCDIPLWTVEDMLRSASTQHGPIDYIVVTGDLESHADWDYSKEEHLDTVKSLFSLFNKYFPYTPLYFALGNHEGYPVDNVAPHSAPEKFQMTWLYEAMLDQFGRWLSQAEKETFLYNACFSTLVAPNLRVISLNTILGDKMNFFLYLNQTDPDGAMSWFANELAKAEKNKEKVQVLAHLPSGSGETFEQWAINYYNLINRYEDTIVAQFVGHTHTNVLWMTFKDMESAQSRPTSVMYSGPSVTSYTDSYPAYRIYTVDGNRPNSTYKIIDYADYYLDLEEANEKYAYKDTAPWKPLYTSVKKEYNLNSLEPEDWKGLIDRLAEDKELMRKFEKNVYRRDNGPCEAECTRKRICQMVSGHHSPQLCQSVGKGFENRSFPPPAISGPALGKMIKQCPI</sequence>
<evidence type="ECO:0000259" key="17">
    <source>
        <dbReference type="PROSITE" id="PS50015"/>
    </source>
</evidence>
<feature type="domain" description="Saposin B-type" evidence="17">
    <location>
        <begin position="54"/>
        <end position="137"/>
    </location>
</feature>
<feature type="binding site" evidence="13">
    <location>
        <position position="249"/>
    </location>
    <ligand>
        <name>Zn(2+)</name>
        <dbReference type="ChEBI" id="CHEBI:29105"/>
        <label>2</label>
    </ligand>
</feature>
<gene>
    <name evidence="18" type="ORF">BOKJ2_LOCUS13203</name>
</gene>
<dbReference type="InterPro" id="IPR045473">
    <property type="entry name" value="ASM_C"/>
</dbReference>
<comment type="cofactor">
    <cofactor evidence="13">
        <name>Zn(2+)</name>
        <dbReference type="ChEBI" id="CHEBI:29105"/>
    </cofactor>
    <text evidence="13">Binds 2 Zn(2+) ions per subunit.</text>
</comment>
<evidence type="ECO:0000256" key="11">
    <source>
        <dbReference type="ARBA" id="ARBA00047268"/>
    </source>
</evidence>
<proteinExistence type="inferred from homology"/>
<evidence type="ECO:0000256" key="9">
    <source>
        <dbReference type="ARBA" id="ARBA00023180"/>
    </source>
</evidence>
<dbReference type="Pfam" id="PF00149">
    <property type="entry name" value="Metallophos"/>
    <property type="match status" value="1"/>
</dbReference>
<feature type="binding site" evidence="13">
    <location>
        <position position="430"/>
    </location>
    <ligand>
        <name>Zn(2+)</name>
        <dbReference type="ChEBI" id="CHEBI:29105"/>
        <label>2</label>
    </ligand>
</feature>
<dbReference type="InterPro" id="IPR011160">
    <property type="entry name" value="Sphingomy_PDE"/>
</dbReference>
<evidence type="ECO:0000256" key="7">
    <source>
        <dbReference type="ARBA" id="ARBA00022833"/>
    </source>
</evidence>
<dbReference type="GO" id="GO:0046513">
    <property type="term" value="P:ceramide biosynthetic process"/>
    <property type="evidence" value="ECO:0007669"/>
    <property type="project" value="TreeGrafter"/>
</dbReference>
<dbReference type="GO" id="GO:0016020">
    <property type="term" value="C:membrane"/>
    <property type="evidence" value="ECO:0007669"/>
    <property type="project" value="GOC"/>
</dbReference>
<feature type="disulfide bond" evidence="14">
    <location>
        <begin position="561"/>
        <end position="565"/>
    </location>
</feature>
<dbReference type="OrthoDB" id="282973at2759"/>
<evidence type="ECO:0000256" key="10">
    <source>
        <dbReference type="ARBA" id="ARBA00023295"/>
    </source>
</evidence>
<accession>A0A811LHU8</accession>
<feature type="disulfide bond" evidence="14">
    <location>
        <begin position="191"/>
        <end position="196"/>
    </location>
</feature>
<dbReference type="InterPro" id="IPR004843">
    <property type="entry name" value="Calcineurin-like_PHP"/>
</dbReference>
<feature type="signal peptide" evidence="16">
    <location>
        <begin position="1"/>
        <end position="16"/>
    </location>
</feature>
<dbReference type="CDD" id="cd00842">
    <property type="entry name" value="MPP_ASMase"/>
    <property type="match status" value="1"/>
</dbReference>
<evidence type="ECO:0000256" key="12">
    <source>
        <dbReference type="PIRNR" id="PIRNR000948"/>
    </source>
</evidence>
<dbReference type="InterPro" id="IPR029052">
    <property type="entry name" value="Metallo-depent_PP-like"/>
</dbReference>
<dbReference type="InterPro" id="IPR008139">
    <property type="entry name" value="SaposinB_dom"/>
</dbReference>
<dbReference type="InterPro" id="IPR011001">
    <property type="entry name" value="Saposin-like"/>
</dbReference>
<feature type="binding site" evidence="13">
    <location>
        <position position="176"/>
    </location>
    <ligand>
        <name>Zn(2+)</name>
        <dbReference type="ChEBI" id="CHEBI:29105"/>
        <label>1</label>
    </ligand>
</feature>
<evidence type="ECO:0000256" key="15">
    <source>
        <dbReference type="SAM" id="MobiDB-lite"/>
    </source>
</evidence>
<evidence type="ECO:0000256" key="5">
    <source>
        <dbReference type="ARBA" id="ARBA00022729"/>
    </source>
</evidence>
<organism evidence="18 19">
    <name type="scientific">Bursaphelenchus okinawaensis</name>
    <dbReference type="NCBI Taxonomy" id="465554"/>
    <lineage>
        <taxon>Eukaryota</taxon>
        <taxon>Metazoa</taxon>
        <taxon>Ecdysozoa</taxon>
        <taxon>Nematoda</taxon>
        <taxon>Chromadorea</taxon>
        <taxon>Rhabditida</taxon>
        <taxon>Tylenchina</taxon>
        <taxon>Tylenchomorpha</taxon>
        <taxon>Aphelenchoidea</taxon>
        <taxon>Aphelenchoididae</taxon>
        <taxon>Bursaphelenchus</taxon>
    </lineage>
</organism>
<dbReference type="InterPro" id="IPR041805">
    <property type="entry name" value="ASMase/PPN1_MPP"/>
</dbReference>
<feature type="binding site" evidence="13">
    <location>
        <position position="396"/>
    </location>
    <ligand>
        <name>Zn(2+)</name>
        <dbReference type="ChEBI" id="CHEBI:29105"/>
        <label>2</label>
    </ligand>
</feature>
<dbReference type="SUPFAM" id="SSF56300">
    <property type="entry name" value="Metallo-dependent phosphatases"/>
    <property type="match status" value="1"/>
</dbReference>
<dbReference type="SUPFAM" id="SSF47862">
    <property type="entry name" value="Saposin"/>
    <property type="match status" value="1"/>
</dbReference>
<evidence type="ECO:0000256" key="4">
    <source>
        <dbReference type="ARBA" id="ARBA00022723"/>
    </source>
</evidence>
<keyword evidence="6 12" id="KW-0378">Hydrolase</keyword>
<keyword evidence="19" id="KW-1185">Reference proteome</keyword>
<dbReference type="AlphaFoldDB" id="A0A811LHU8"/>
<name>A0A811LHU8_9BILA</name>
<dbReference type="GO" id="GO:0005615">
    <property type="term" value="C:extracellular space"/>
    <property type="evidence" value="ECO:0007669"/>
    <property type="project" value="TreeGrafter"/>
</dbReference>
<evidence type="ECO:0000256" key="6">
    <source>
        <dbReference type="ARBA" id="ARBA00022801"/>
    </source>
</evidence>
<feature type="disulfide bond" evidence="14">
    <location>
        <begin position="571"/>
        <end position="583"/>
    </location>
</feature>
<dbReference type="EMBL" id="CAJFCW020000006">
    <property type="protein sequence ID" value="CAG9125886.1"/>
    <property type="molecule type" value="Genomic_DNA"/>
</dbReference>
<keyword evidence="7 13" id="KW-0862">Zinc</keyword>
<evidence type="ECO:0000313" key="18">
    <source>
        <dbReference type="EMBL" id="CAD5229144.1"/>
    </source>
</evidence>
<feature type="binding site" evidence="13">
    <location>
        <position position="178"/>
    </location>
    <ligand>
        <name>Zn(2+)</name>
        <dbReference type="ChEBI" id="CHEBI:29105"/>
        <label>1</label>
    </ligand>
</feature>
<feature type="binding site" evidence="13">
    <location>
        <position position="432"/>
    </location>
    <ligand>
        <name>Zn(2+)</name>
        <dbReference type="ChEBI" id="CHEBI:29105"/>
        <label>1</label>
    </ligand>
</feature>
<dbReference type="EC" id="3.1.4.12" evidence="12"/>
<keyword evidence="5 16" id="KW-0732">Signal</keyword>
<dbReference type="Proteomes" id="UP000783686">
    <property type="component" value="Unassembled WGS sequence"/>
</dbReference>
<evidence type="ECO:0000256" key="3">
    <source>
        <dbReference type="ARBA" id="ARBA00022525"/>
    </source>
</evidence>
<keyword evidence="8 14" id="KW-1015">Disulfide bond</keyword>
<keyword evidence="4 13" id="KW-0479">Metal-binding</keyword>
<feature type="binding site" evidence="13">
    <location>
        <position position="289"/>
    </location>
    <ligand>
        <name>Zn(2+)</name>
        <dbReference type="ChEBI" id="CHEBI:29105"/>
        <label>2</label>
    </ligand>
</feature>
<evidence type="ECO:0000256" key="14">
    <source>
        <dbReference type="PIRSR" id="PIRSR000948-2"/>
    </source>
</evidence>
<dbReference type="EMBL" id="CAJFDH010000006">
    <property type="protein sequence ID" value="CAD5229144.1"/>
    <property type="molecule type" value="Genomic_DNA"/>
</dbReference>
<evidence type="ECO:0000256" key="16">
    <source>
        <dbReference type="SAM" id="SignalP"/>
    </source>
</evidence>
<feature type="chain" id="PRO_5035595597" description="Sphingomyelin phosphodiesterase" evidence="16">
    <location>
        <begin position="17"/>
        <end position="614"/>
    </location>
</feature>